<evidence type="ECO:0000313" key="2">
    <source>
        <dbReference type="Proteomes" id="UP000013911"/>
    </source>
</evidence>
<reference evidence="1 2" key="1">
    <citation type="submission" date="2013-04" db="EMBL/GenBank/DDBJ databases">
        <title>Draft genome of the heavy metal tolerant bacterium Lysinibacillus sphaericus strain OT4b.31.</title>
        <authorList>
            <person name="Pena-Montenegro T.D."/>
            <person name="Dussan J."/>
        </authorList>
    </citation>
    <scope>NUCLEOTIDE SEQUENCE [LARGE SCALE GENOMIC DNA]</scope>
    <source>
        <strain evidence="1 2">OT4b.31</strain>
    </source>
</reference>
<dbReference type="RefSeq" id="WP_010861037.1">
    <property type="nucleotide sequence ID" value="NZ_KB933407.1"/>
</dbReference>
<name>R7Z8Z0_LYSSH</name>
<comment type="caution">
    <text evidence="1">The sequence shown here is derived from an EMBL/GenBank/DDBJ whole genome shotgun (WGS) entry which is preliminary data.</text>
</comment>
<dbReference type="OrthoDB" id="1089802at2"/>
<dbReference type="EMBL" id="AQPX01000032">
    <property type="protein sequence ID" value="EON70499.1"/>
    <property type="molecule type" value="Genomic_DNA"/>
</dbReference>
<dbReference type="Proteomes" id="UP000013911">
    <property type="component" value="Unassembled WGS sequence"/>
</dbReference>
<gene>
    <name evidence="1" type="ORF">H131_20682</name>
</gene>
<dbReference type="Pfam" id="PF19635">
    <property type="entry name" value="DUF6138"/>
    <property type="match status" value="1"/>
</dbReference>
<protein>
    <submittedName>
        <fullName evidence="1">Uncharacterized protein</fullName>
    </submittedName>
</protein>
<accession>R7Z8Z0</accession>
<sequence>MHYLTSANFVTHQEIFQQATTEIRTRSCKVIEDYPLTIELSTGESLLLTSILEFYLNQQLTTTFKHAEVKAFCEQLRHMAGFNNISYTLRVWIENNIQERYFATGTKNWPSTYTLKEGMELVDLELLNFVCYVAICFMKYGASYESLSAQRLFNLVEATGSNEVAKLRENGSGELTISESSYRDNDVVCKANDVFAMIDVHIKNEKQVAYEKSLDFIIRLLDLNFPKSYQIKFSCAKNEYLPIENLPQVPVHNFFANALKYPELHSKIKLYAEKAMRTYAWYTDLEDEDCAMPSTFAVLGLGLVSSEYWPLVKKYMETCDGDHSSIQTAFTPVFINKFGFTSETLPVFISCVLAVQEHEHNEIFSENMNDKASLELLLTCKRNFVAYLSESQKEDWKEELDEMIAFVWENVCYAIWGVCFNKPPAVVIENASDELRHLYQEILL</sequence>
<organism evidence="1 2">
    <name type="scientific">Lysinibacillus sphaericus OT4b.31</name>
    <dbReference type="NCBI Taxonomy" id="1285586"/>
    <lineage>
        <taxon>Bacteria</taxon>
        <taxon>Bacillati</taxon>
        <taxon>Bacillota</taxon>
        <taxon>Bacilli</taxon>
        <taxon>Bacillales</taxon>
        <taxon>Bacillaceae</taxon>
        <taxon>Lysinibacillus</taxon>
    </lineage>
</organism>
<evidence type="ECO:0000313" key="1">
    <source>
        <dbReference type="EMBL" id="EON70499.1"/>
    </source>
</evidence>
<proteinExistence type="predicted"/>
<dbReference type="AlphaFoldDB" id="R7Z8Z0"/>
<dbReference type="InterPro" id="IPR046136">
    <property type="entry name" value="DUF6138"/>
</dbReference>
<dbReference type="HOGENOM" id="CLU_047696_0_0_9"/>
<dbReference type="eggNOG" id="ENOG502Z8QV">
    <property type="taxonomic scope" value="Bacteria"/>
</dbReference>
<dbReference type="PATRIC" id="fig|1285586.5.peg.4309"/>